<evidence type="ECO:0000256" key="6">
    <source>
        <dbReference type="ARBA" id="ARBA00022801"/>
    </source>
</evidence>
<proteinExistence type="inferred from homology"/>
<dbReference type="SUPFAM" id="SSF56219">
    <property type="entry name" value="DNase I-like"/>
    <property type="match status" value="1"/>
</dbReference>
<dbReference type="SMART" id="SM00320">
    <property type="entry name" value="WD40"/>
    <property type="match status" value="5"/>
</dbReference>
<dbReference type="SUPFAM" id="SSF50978">
    <property type="entry name" value="WD40 repeat-like"/>
    <property type="match status" value="1"/>
</dbReference>
<keyword evidence="5" id="KW-0677">Repeat</keyword>
<feature type="compositionally biased region" description="Low complexity" evidence="9">
    <location>
        <begin position="125"/>
        <end position="145"/>
    </location>
</feature>
<dbReference type="CDD" id="cd09074">
    <property type="entry name" value="INPP5c"/>
    <property type="match status" value="1"/>
</dbReference>
<dbReference type="AlphaFoldDB" id="A0AAQ3TQL1"/>
<evidence type="ECO:0000256" key="3">
    <source>
        <dbReference type="ARBA" id="ARBA00022499"/>
    </source>
</evidence>
<evidence type="ECO:0000256" key="7">
    <source>
        <dbReference type="ARBA" id="ARBA00022842"/>
    </source>
</evidence>
<comment type="cofactor">
    <cofactor evidence="1">
        <name>Mg(2+)</name>
        <dbReference type="ChEBI" id="CHEBI:18420"/>
    </cofactor>
</comment>
<feature type="compositionally biased region" description="Pro residues" evidence="9">
    <location>
        <begin position="101"/>
        <end position="120"/>
    </location>
</feature>
<dbReference type="SMART" id="SM00128">
    <property type="entry name" value="IPPc"/>
    <property type="match status" value="1"/>
</dbReference>
<dbReference type="InterPro" id="IPR046985">
    <property type="entry name" value="IP5"/>
</dbReference>
<keyword evidence="4" id="KW-0479">Metal-binding</keyword>
<feature type="domain" description="Inositol polyphosphate-related phosphatase" evidence="10">
    <location>
        <begin position="664"/>
        <end position="1010"/>
    </location>
</feature>
<dbReference type="Pfam" id="PF22669">
    <property type="entry name" value="Exo_endo_phos2"/>
    <property type="match status" value="1"/>
</dbReference>
<comment type="similarity">
    <text evidence="2">Belongs to the inositol polyphosphate 5-phosphatase family.</text>
</comment>
<accession>A0AAQ3TQL1</accession>
<feature type="region of interest" description="Disordered" evidence="9">
    <location>
        <begin position="1158"/>
        <end position="1182"/>
    </location>
</feature>
<evidence type="ECO:0000256" key="4">
    <source>
        <dbReference type="ARBA" id="ARBA00022723"/>
    </source>
</evidence>
<dbReference type="InterPro" id="IPR036322">
    <property type="entry name" value="WD40_repeat_dom_sf"/>
</dbReference>
<keyword evidence="6" id="KW-0378">Hydrolase</keyword>
<dbReference type="Proteomes" id="UP001341281">
    <property type="component" value="Chromosome 05"/>
</dbReference>
<dbReference type="GO" id="GO:0046872">
    <property type="term" value="F:metal ion binding"/>
    <property type="evidence" value="ECO:0007669"/>
    <property type="project" value="UniProtKB-KW"/>
</dbReference>
<dbReference type="GO" id="GO:0004439">
    <property type="term" value="F:phosphatidylinositol-4,5-bisphosphate 5-phosphatase activity"/>
    <property type="evidence" value="ECO:0007669"/>
    <property type="project" value="TreeGrafter"/>
</dbReference>
<evidence type="ECO:0000313" key="12">
    <source>
        <dbReference type="Proteomes" id="UP001341281"/>
    </source>
</evidence>
<evidence type="ECO:0000256" key="5">
    <source>
        <dbReference type="ARBA" id="ARBA00022737"/>
    </source>
</evidence>
<feature type="compositionally biased region" description="Low complexity" evidence="9">
    <location>
        <begin position="157"/>
        <end position="190"/>
    </location>
</feature>
<dbReference type="InterPro" id="IPR056455">
    <property type="entry name" value="Ig-like_IP5PC_F"/>
</dbReference>
<dbReference type="Gene3D" id="2.130.10.10">
    <property type="entry name" value="YVTN repeat-like/Quinoprotein amine dehydrogenase"/>
    <property type="match status" value="2"/>
</dbReference>
<evidence type="ECO:0000259" key="10">
    <source>
        <dbReference type="SMART" id="SM00128"/>
    </source>
</evidence>
<evidence type="ECO:0000256" key="2">
    <source>
        <dbReference type="ARBA" id="ARBA00010768"/>
    </source>
</evidence>
<organism evidence="11 12">
    <name type="scientific">Paspalum notatum var. saurae</name>
    <dbReference type="NCBI Taxonomy" id="547442"/>
    <lineage>
        <taxon>Eukaryota</taxon>
        <taxon>Viridiplantae</taxon>
        <taxon>Streptophyta</taxon>
        <taxon>Embryophyta</taxon>
        <taxon>Tracheophyta</taxon>
        <taxon>Spermatophyta</taxon>
        <taxon>Magnoliopsida</taxon>
        <taxon>Liliopsida</taxon>
        <taxon>Poales</taxon>
        <taxon>Poaceae</taxon>
        <taxon>PACMAD clade</taxon>
        <taxon>Panicoideae</taxon>
        <taxon>Andropogonodae</taxon>
        <taxon>Paspaleae</taxon>
        <taxon>Paspalinae</taxon>
        <taxon>Paspalum</taxon>
    </lineage>
</organism>
<dbReference type="InterPro" id="IPR000300">
    <property type="entry name" value="IPPc"/>
</dbReference>
<dbReference type="GO" id="GO:0009846">
    <property type="term" value="P:pollen germination"/>
    <property type="evidence" value="ECO:0007669"/>
    <property type="project" value="UniProtKB-ARBA"/>
</dbReference>
<feature type="compositionally biased region" description="Low complexity" evidence="9">
    <location>
        <begin position="198"/>
        <end position="212"/>
    </location>
</feature>
<keyword evidence="7" id="KW-0460">Magnesium</keyword>
<gene>
    <name evidence="11" type="ORF">U9M48_023448</name>
</gene>
<protein>
    <recommendedName>
        <fullName evidence="10">Inositol polyphosphate-related phosphatase domain-containing protein</fullName>
    </recommendedName>
</protein>
<feature type="region of interest" description="Disordered" evidence="9">
    <location>
        <begin position="1"/>
        <end position="21"/>
    </location>
</feature>
<reference evidence="11 12" key="1">
    <citation type="submission" date="2024-02" db="EMBL/GenBank/DDBJ databases">
        <title>High-quality chromosome-scale genome assembly of Pensacola bahiagrass (Paspalum notatum Flugge var. saurae).</title>
        <authorList>
            <person name="Vega J.M."/>
            <person name="Podio M."/>
            <person name="Orjuela J."/>
            <person name="Siena L.A."/>
            <person name="Pessino S.C."/>
            <person name="Combes M.C."/>
            <person name="Mariac C."/>
            <person name="Albertini E."/>
            <person name="Pupilli F."/>
            <person name="Ortiz J.P.A."/>
            <person name="Leblanc O."/>
        </authorList>
    </citation>
    <scope>NUCLEOTIDE SEQUENCE [LARGE SCALE GENOMIC DNA]</scope>
    <source>
        <strain evidence="11">R1</strain>
        <tissue evidence="11">Leaf</tissue>
    </source>
</reference>
<keyword evidence="8" id="KW-0832">Ubl conjugation</keyword>
<dbReference type="PANTHER" id="PTHR11200:SF276">
    <property type="entry name" value="BREVIS PLANT1"/>
    <property type="match status" value="1"/>
</dbReference>
<dbReference type="InterPro" id="IPR036691">
    <property type="entry name" value="Endo/exonu/phosph_ase_sf"/>
</dbReference>
<dbReference type="GO" id="GO:0046856">
    <property type="term" value="P:phosphatidylinositol dephosphorylation"/>
    <property type="evidence" value="ECO:0007669"/>
    <property type="project" value="InterPro"/>
</dbReference>
<feature type="compositionally biased region" description="Basic and acidic residues" evidence="9">
    <location>
        <begin position="223"/>
        <end position="239"/>
    </location>
</feature>
<dbReference type="Pfam" id="PF23754">
    <property type="entry name" value="Beta-prop_IP5PC_F"/>
    <property type="match status" value="1"/>
</dbReference>
<sequence>MTDHRGLQDAQTGKQPPGYPARRRQILVLDLTLRWPAWPPLQTSAACSPALLFAALVALSPMADPGDTTNPFASPAAAVSSPWDDLPEDFFLSASISSPSHPHPPPPPPAPIPSTSPRPATPHRSSSLPPNSTPSAAPSASASFSDPRHRHRAAPASHQHQPQLLHPSHSLPTFPAAASRSPAAAAAAQDWPPPPGPHHSGSLPEFAAAPASRAHRPPVRAAVRADRPPPLDLRPRPPRESQAGAALRALACCCDASGAEAEAGARLRTRLWAAGEAGVRAWDLADAFRSPASRQRWGDEAAAPFKESRRTSPALCLSSDPGRGMVWSGHADGRIMGWSADPGPEAGECLAWEAHRGPVFALAVSPYGDLWSGSEGGVIKVWYGEAIEKSLVSQREEKRKTSFLVERSSIDLRDMVSDGGACPLPAVDVKLLLSDNSRSKVWSAGYLSFALWDSCTKELLKVVNIDGQVDTRFDILSAQDPYSYETKQTLFSSPRKEKARSPVGFLQRSRNALLGAADAVRRVAVKAGFGDDTRRIEAFTISTDGMIWTGSANGSLAQWDGSGNRLQEFLHHSSSVQCICNFGTRIWVGYMDGSIQLLGLEGNLLGGWVAHSSPILSMTVGGSYIFTLAGHGGIRGWKLSSPGPLDSILCSELIEKDPSYKSFEYMKVLVGSWNVGQEKASYESLRAWLKLPTPDVGVVVIGLQEVDMGAGFLAMSAAKETVGLEGSPNGQWWLDVIGQVLKGHSFVRVGSKQMAGLLIAIWVRINLKQFIGDIDNAAVACGLGRAIGNKGAVGLRVRIHNRSICFVNCHFAAHTEAVSKRNEDFDHVFRSMTFSSPSNGLLITSVSGSAAQLLRGANGSELPELSDADMIVFLGDFNYRLSDISYDEAMGLVSQRRFDWLRENDQLRAEMRSGRVFQGLREGEFEFPPTYKFDKHIAGLSGYDSSEKRRIPAWCDRILYRDSRVSSEIECSLECPVVCSISMYDSCMEATDSDHKPVKCVFNLDIAHVDKQTIRQNYGEIITSNKEMLHLLQGLEAYPEVNISINDIILHDQNPFVVKLQNRGAKELARFEIIGQAPNSSGTSFSGFPSWLKVSPAVGIISPGQAVEVTLQHRQVRSQDYITGASGNSSGAADQEKVATLLVTVTGVYSTTGRGHKIQVQHRSRRDTFSSRGYNSVDRLFG</sequence>
<dbReference type="EMBL" id="CP144749">
    <property type="protein sequence ID" value="WVZ75392.1"/>
    <property type="molecule type" value="Genomic_DNA"/>
</dbReference>
<keyword evidence="12" id="KW-1185">Reference proteome</keyword>
<dbReference type="PANTHER" id="PTHR11200">
    <property type="entry name" value="INOSITOL 5-PHOSPHATASE"/>
    <property type="match status" value="1"/>
</dbReference>
<evidence type="ECO:0000256" key="1">
    <source>
        <dbReference type="ARBA" id="ARBA00001946"/>
    </source>
</evidence>
<evidence type="ECO:0000313" key="11">
    <source>
        <dbReference type="EMBL" id="WVZ75392.1"/>
    </source>
</evidence>
<dbReference type="Gene3D" id="3.60.10.10">
    <property type="entry name" value="Endonuclease/exonuclease/phosphatase"/>
    <property type="match status" value="1"/>
</dbReference>
<evidence type="ECO:0000256" key="9">
    <source>
        <dbReference type="SAM" id="MobiDB-lite"/>
    </source>
</evidence>
<dbReference type="FunFam" id="2.130.10.10:FF:001216">
    <property type="entry name" value="Type II inositol polyphosphate 5-phosphatase 15"/>
    <property type="match status" value="1"/>
</dbReference>
<dbReference type="InterPro" id="IPR015943">
    <property type="entry name" value="WD40/YVTN_repeat-like_dom_sf"/>
</dbReference>
<evidence type="ECO:0000256" key="8">
    <source>
        <dbReference type="ARBA" id="ARBA00022843"/>
    </source>
</evidence>
<name>A0AAQ3TQL1_PASNO</name>
<dbReference type="Pfam" id="PF23755">
    <property type="entry name" value="Ig-like_IP5PC_F"/>
    <property type="match status" value="1"/>
</dbReference>
<dbReference type="InterPro" id="IPR056454">
    <property type="entry name" value="Beta-prop_IP5PC_F"/>
</dbReference>
<dbReference type="InterPro" id="IPR001680">
    <property type="entry name" value="WD40_rpt"/>
</dbReference>
<keyword evidence="3" id="KW-1017">Isopeptide bond</keyword>
<feature type="region of interest" description="Disordered" evidence="9">
    <location>
        <begin position="93"/>
        <end position="241"/>
    </location>
</feature>
<dbReference type="FunFam" id="3.60.10.10:FF:000011">
    <property type="entry name" value="Type II inositol polyphosphate 5-phosphatase 15"/>
    <property type="match status" value="1"/>
</dbReference>